<evidence type="ECO:0000313" key="1">
    <source>
        <dbReference type="EMBL" id="CUM81756.1"/>
    </source>
</evidence>
<proteinExistence type="predicted"/>
<dbReference type="Proteomes" id="UP000095591">
    <property type="component" value="Unassembled WGS sequence"/>
</dbReference>
<evidence type="ECO:0008006" key="3">
    <source>
        <dbReference type="Google" id="ProtNLM"/>
    </source>
</evidence>
<gene>
    <name evidence="1" type="ORF">ERS852429_00719</name>
</gene>
<sequence>MTKQQQTDFLIAHIFDKTTQYLIEDFKLDIPMALNLIYNSKVYELLLDKKNGLYIQSPSYIYDLVRKEYLFGRF</sequence>
<evidence type="ECO:0000313" key="2">
    <source>
        <dbReference type="Proteomes" id="UP000095591"/>
    </source>
</evidence>
<organism evidence="1 2">
    <name type="scientific">Parabacteroides distasonis</name>
    <dbReference type="NCBI Taxonomy" id="823"/>
    <lineage>
        <taxon>Bacteria</taxon>
        <taxon>Pseudomonadati</taxon>
        <taxon>Bacteroidota</taxon>
        <taxon>Bacteroidia</taxon>
        <taxon>Bacteroidales</taxon>
        <taxon>Tannerellaceae</taxon>
        <taxon>Parabacteroides</taxon>
    </lineage>
</organism>
<dbReference type="EMBL" id="CYXP01000001">
    <property type="protein sequence ID" value="CUM81756.1"/>
    <property type="molecule type" value="Genomic_DNA"/>
</dbReference>
<dbReference type="AlphaFoldDB" id="A0A173RVI6"/>
<protein>
    <recommendedName>
        <fullName evidence="3">DUF3791 domain-containing protein</fullName>
    </recommendedName>
</protein>
<reference evidence="1 2" key="1">
    <citation type="submission" date="2015-09" db="EMBL/GenBank/DDBJ databases">
        <authorList>
            <consortium name="Pathogen Informatics"/>
        </authorList>
    </citation>
    <scope>NUCLEOTIDE SEQUENCE [LARGE SCALE GENOMIC DNA]</scope>
    <source>
        <strain evidence="1 2">2789STDY5608872</strain>
    </source>
</reference>
<name>A0A173RVI6_PARDI</name>
<accession>A0A173RVI6</accession>